<comment type="caution">
    <text evidence="2">The sequence shown here is derived from an EMBL/GenBank/DDBJ whole genome shotgun (WGS) entry which is preliminary data.</text>
</comment>
<dbReference type="Proteomes" id="UP000691718">
    <property type="component" value="Unassembled WGS sequence"/>
</dbReference>
<dbReference type="AlphaFoldDB" id="A0A8S3WYJ6"/>
<sequence>MASPKPHASVSEELSEVQVLDSNEPLVTASSSAPSSNSARVLDSNESLVLPCLRSPVLDEPVAGPSGMTGPSGAAGSCGSLSAIASSSEDEGEEFAAAMPRSSGRRRNPYSDELSNSIKTRINKFSIPIDTESLLHRLQDEAGPSNRVEILPQSGPSNFIQSTEYHRENKQIRKYSILKLLDIQNVQELSTREKKL</sequence>
<gene>
    <name evidence="2" type="ORF">PAPOLLO_LOCUS11618</name>
</gene>
<dbReference type="OrthoDB" id="7445310at2759"/>
<keyword evidence="3" id="KW-1185">Reference proteome</keyword>
<organism evidence="2 3">
    <name type="scientific">Parnassius apollo</name>
    <name type="common">Apollo butterfly</name>
    <name type="synonym">Papilio apollo</name>
    <dbReference type="NCBI Taxonomy" id="110799"/>
    <lineage>
        <taxon>Eukaryota</taxon>
        <taxon>Metazoa</taxon>
        <taxon>Ecdysozoa</taxon>
        <taxon>Arthropoda</taxon>
        <taxon>Hexapoda</taxon>
        <taxon>Insecta</taxon>
        <taxon>Pterygota</taxon>
        <taxon>Neoptera</taxon>
        <taxon>Endopterygota</taxon>
        <taxon>Lepidoptera</taxon>
        <taxon>Glossata</taxon>
        <taxon>Ditrysia</taxon>
        <taxon>Papilionoidea</taxon>
        <taxon>Papilionidae</taxon>
        <taxon>Parnassiinae</taxon>
        <taxon>Parnassini</taxon>
        <taxon>Parnassius</taxon>
        <taxon>Parnassius</taxon>
    </lineage>
</organism>
<protein>
    <submittedName>
        <fullName evidence="2">(apollo) hypothetical protein</fullName>
    </submittedName>
</protein>
<reference evidence="2" key="1">
    <citation type="submission" date="2021-04" db="EMBL/GenBank/DDBJ databases">
        <authorList>
            <person name="Tunstrom K."/>
        </authorList>
    </citation>
    <scope>NUCLEOTIDE SEQUENCE</scope>
</reference>
<evidence type="ECO:0000313" key="3">
    <source>
        <dbReference type="Proteomes" id="UP000691718"/>
    </source>
</evidence>
<feature type="compositionally biased region" description="Low complexity" evidence="1">
    <location>
        <begin position="29"/>
        <end position="39"/>
    </location>
</feature>
<feature type="region of interest" description="Disordered" evidence="1">
    <location>
        <begin position="58"/>
        <end position="115"/>
    </location>
</feature>
<feature type="region of interest" description="Disordered" evidence="1">
    <location>
        <begin position="1"/>
        <end position="43"/>
    </location>
</feature>
<proteinExistence type="predicted"/>
<accession>A0A8S3WYJ6</accession>
<dbReference type="EMBL" id="CAJQZP010000851">
    <property type="protein sequence ID" value="CAG4988422.1"/>
    <property type="molecule type" value="Genomic_DNA"/>
</dbReference>
<evidence type="ECO:0000313" key="2">
    <source>
        <dbReference type="EMBL" id="CAG4988422.1"/>
    </source>
</evidence>
<evidence type="ECO:0000256" key="1">
    <source>
        <dbReference type="SAM" id="MobiDB-lite"/>
    </source>
</evidence>
<feature type="compositionally biased region" description="Low complexity" evidence="1">
    <location>
        <begin position="71"/>
        <end position="87"/>
    </location>
</feature>
<name>A0A8S3WYJ6_PARAO</name>